<accession>A0A9Q0RWM7</accession>
<organism evidence="1 2">
    <name type="scientific">Pseudolycoriella hygida</name>
    <dbReference type="NCBI Taxonomy" id="35572"/>
    <lineage>
        <taxon>Eukaryota</taxon>
        <taxon>Metazoa</taxon>
        <taxon>Ecdysozoa</taxon>
        <taxon>Arthropoda</taxon>
        <taxon>Hexapoda</taxon>
        <taxon>Insecta</taxon>
        <taxon>Pterygota</taxon>
        <taxon>Neoptera</taxon>
        <taxon>Endopterygota</taxon>
        <taxon>Diptera</taxon>
        <taxon>Nematocera</taxon>
        <taxon>Sciaroidea</taxon>
        <taxon>Sciaridae</taxon>
        <taxon>Pseudolycoriella</taxon>
    </lineage>
</organism>
<protein>
    <submittedName>
        <fullName evidence="1">Uncharacterized protein</fullName>
    </submittedName>
</protein>
<evidence type="ECO:0000313" key="2">
    <source>
        <dbReference type="Proteomes" id="UP001151699"/>
    </source>
</evidence>
<dbReference type="Proteomes" id="UP001151699">
    <property type="component" value="Chromosome C"/>
</dbReference>
<evidence type="ECO:0000313" key="1">
    <source>
        <dbReference type="EMBL" id="KAJ6635172.1"/>
    </source>
</evidence>
<sequence>MKVNLCVHPYEVARQVRLIIIIVMIEELRKSELTPNQSSREKCKDIKVKLRAAVADAPASII</sequence>
<gene>
    <name evidence="1" type="ORF">Bhyg_13755</name>
</gene>
<comment type="caution">
    <text evidence="1">The sequence shown here is derived from an EMBL/GenBank/DDBJ whole genome shotgun (WGS) entry which is preliminary data.</text>
</comment>
<dbReference type="EMBL" id="WJQU01000004">
    <property type="protein sequence ID" value="KAJ6635172.1"/>
    <property type="molecule type" value="Genomic_DNA"/>
</dbReference>
<keyword evidence="2" id="KW-1185">Reference proteome</keyword>
<reference evidence="1" key="1">
    <citation type="submission" date="2022-07" db="EMBL/GenBank/DDBJ databases">
        <authorList>
            <person name="Trinca V."/>
            <person name="Uliana J.V.C."/>
            <person name="Torres T.T."/>
            <person name="Ward R.J."/>
            <person name="Monesi N."/>
        </authorList>
    </citation>
    <scope>NUCLEOTIDE SEQUENCE</scope>
    <source>
        <strain evidence="1">HSMRA1968</strain>
        <tissue evidence="1">Whole embryos</tissue>
    </source>
</reference>
<name>A0A9Q0RWM7_9DIPT</name>
<dbReference type="AlphaFoldDB" id="A0A9Q0RWM7"/>
<proteinExistence type="predicted"/>